<proteinExistence type="predicted"/>
<feature type="transmembrane region" description="Helical" evidence="1">
    <location>
        <begin position="82"/>
        <end position="100"/>
    </location>
</feature>
<keyword evidence="1" id="KW-1133">Transmembrane helix</keyword>
<sequence length="132" mass="15376">MEDKQRMFQNPFSAKGRIRRLEYGLSYLIYVAYYYTIVLILALSGILEDVNWSFLIIFLLLIPAYWFLIAQGAKRCHDRGNSGWFQLVPFYAFWMLFAGSDYGENEYGFNPKGEGNESVEDMIDNIGVPEQE</sequence>
<dbReference type="EMBL" id="FLUL01000001">
    <property type="protein sequence ID" value="SBW07724.1"/>
    <property type="molecule type" value="Genomic_DNA"/>
</dbReference>
<dbReference type="Pfam" id="PF05656">
    <property type="entry name" value="DUF805"/>
    <property type="match status" value="1"/>
</dbReference>
<organism evidence="2">
    <name type="scientific">uncultured Dysgonomonas sp</name>
    <dbReference type="NCBI Taxonomy" id="206096"/>
    <lineage>
        <taxon>Bacteria</taxon>
        <taxon>Pseudomonadati</taxon>
        <taxon>Bacteroidota</taxon>
        <taxon>Bacteroidia</taxon>
        <taxon>Bacteroidales</taxon>
        <taxon>Dysgonomonadaceae</taxon>
        <taxon>Dysgonomonas</taxon>
        <taxon>environmental samples</taxon>
    </lineage>
</organism>
<accession>A0A212K7M9</accession>
<dbReference type="GO" id="GO:0005886">
    <property type="term" value="C:plasma membrane"/>
    <property type="evidence" value="ECO:0007669"/>
    <property type="project" value="TreeGrafter"/>
</dbReference>
<name>A0A212K7M9_9BACT</name>
<dbReference type="InterPro" id="IPR008523">
    <property type="entry name" value="DUF805"/>
</dbReference>
<evidence type="ECO:0000313" key="2">
    <source>
        <dbReference type="EMBL" id="SBW07724.1"/>
    </source>
</evidence>
<dbReference type="PANTHER" id="PTHR34980">
    <property type="entry name" value="INNER MEMBRANE PROTEIN-RELATED-RELATED"/>
    <property type="match status" value="1"/>
</dbReference>
<keyword evidence="1" id="KW-0812">Transmembrane</keyword>
<evidence type="ECO:0000256" key="1">
    <source>
        <dbReference type="SAM" id="Phobius"/>
    </source>
</evidence>
<gene>
    <name evidence="2" type="ORF">KL86DYS2_13214</name>
</gene>
<dbReference type="RefSeq" id="WP_283685828.1">
    <property type="nucleotide sequence ID" value="NZ_LT599021.1"/>
</dbReference>
<evidence type="ECO:0008006" key="3">
    <source>
        <dbReference type="Google" id="ProtNLM"/>
    </source>
</evidence>
<dbReference type="PANTHER" id="PTHR34980:SF3">
    <property type="entry name" value="BLR8105 PROTEIN"/>
    <property type="match status" value="1"/>
</dbReference>
<dbReference type="AlphaFoldDB" id="A0A212K7M9"/>
<protein>
    <recommendedName>
        <fullName evidence="3">Inner membrane protein YhaI</fullName>
    </recommendedName>
</protein>
<keyword evidence="1" id="KW-0472">Membrane</keyword>
<feature type="transmembrane region" description="Helical" evidence="1">
    <location>
        <begin position="21"/>
        <end position="46"/>
    </location>
</feature>
<reference evidence="2" key="1">
    <citation type="submission" date="2016-04" db="EMBL/GenBank/DDBJ databases">
        <authorList>
            <person name="Evans L.H."/>
            <person name="Alamgir A."/>
            <person name="Owens N."/>
            <person name="Weber N.D."/>
            <person name="Virtaneva K."/>
            <person name="Barbian K."/>
            <person name="Babar A."/>
            <person name="Rosenke K."/>
        </authorList>
    </citation>
    <scope>NUCLEOTIDE SEQUENCE</scope>
    <source>
        <strain evidence="2">86-2</strain>
    </source>
</reference>
<feature type="transmembrane region" description="Helical" evidence="1">
    <location>
        <begin position="52"/>
        <end position="70"/>
    </location>
</feature>